<gene>
    <name evidence="1" type="ORF">ACJMK2_021995</name>
</gene>
<accession>A0ABD3TJC5</accession>
<evidence type="ECO:0000313" key="2">
    <source>
        <dbReference type="Proteomes" id="UP001634394"/>
    </source>
</evidence>
<keyword evidence="2" id="KW-1185">Reference proteome</keyword>
<evidence type="ECO:0000313" key="1">
    <source>
        <dbReference type="EMBL" id="KAL3836573.1"/>
    </source>
</evidence>
<dbReference type="Proteomes" id="UP001634394">
    <property type="component" value="Unassembled WGS sequence"/>
</dbReference>
<comment type="caution">
    <text evidence="1">The sequence shown here is derived from an EMBL/GenBank/DDBJ whole genome shotgun (WGS) entry which is preliminary data.</text>
</comment>
<dbReference type="EMBL" id="JBJQND010000018">
    <property type="protein sequence ID" value="KAL3836573.1"/>
    <property type="molecule type" value="Genomic_DNA"/>
</dbReference>
<name>A0ABD3TJC5_SINWO</name>
<organism evidence="1 2">
    <name type="scientific">Sinanodonta woodiana</name>
    <name type="common">Chinese pond mussel</name>
    <name type="synonym">Anodonta woodiana</name>
    <dbReference type="NCBI Taxonomy" id="1069815"/>
    <lineage>
        <taxon>Eukaryota</taxon>
        <taxon>Metazoa</taxon>
        <taxon>Spiralia</taxon>
        <taxon>Lophotrochozoa</taxon>
        <taxon>Mollusca</taxon>
        <taxon>Bivalvia</taxon>
        <taxon>Autobranchia</taxon>
        <taxon>Heteroconchia</taxon>
        <taxon>Palaeoheterodonta</taxon>
        <taxon>Unionida</taxon>
        <taxon>Unionoidea</taxon>
        <taxon>Unionidae</taxon>
        <taxon>Unioninae</taxon>
        <taxon>Sinanodonta</taxon>
    </lineage>
</organism>
<reference evidence="1 2" key="1">
    <citation type="submission" date="2024-11" db="EMBL/GenBank/DDBJ databases">
        <title>Chromosome-level genome assembly of the freshwater bivalve Anodonta woodiana.</title>
        <authorList>
            <person name="Chen X."/>
        </authorList>
    </citation>
    <scope>NUCLEOTIDE SEQUENCE [LARGE SCALE GENOMIC DNA]</scope>
    <source>
        <strain evidence="1">MN2024</strain>
        <tissue evidence="1">Gills</tissue>
    </source>
</reference>
<proteinExistence type="predicted"/>
<protein>
    <submittedName>
        <fullName evidence="1">Uncharacterized protein</fullName>
    </submittedName>
</protein>
<sequence length="188" mass="20495">MVGNSLFSPTHSSVLTSYPQPTQITYNLSLSTATWTPSKAISEKQFTSEGNTFLDDGATSAITGADAMSTYIASLLEAKHANFYDFYSSEITGSMAHAIPIYGSITNTQDIMHWINVQNTDTFYSLLAATEANSDSFEDHTILTKPLGDVSPNTMSTSSSDTETYPTDDYLIKYACVDKKCLYIQPVG</sequence>
<dbReference type="AlphaFoldDB" id="A0ABD3TJC5"/>